<evidence type="ECO:0008006" key="6">
    <source>
        <dbReference type="Google" id="ProtNLM"/>
    </source>
</evidence>
<evidence type="ECO:0000256" key="3">
    <source>
        <dbReference type="ARBA" id="ARBA00023706"/>
    </source>
</evidence>
<dbReference type="AlphaFoldDB" id="A0A9P0JJA7"/>
<dbReference type="EMBL" id="CAKOFQ010006652">
    <property type="protein sequence ID" value="CAH1953771.1"/>
    <property type="molecule type" value="Genomic_DNA"/>
</dbReference>
<evidence type="ECO:0000313" key="5">
    <source>
        <dbReference type="Proteomes" id="UP001152888"/>
    </source>
</evidence>
<protein>
    <recommendedName>
        <fullName evidence="6">TP53-regulated inhibitor of apoptosis 1</fullName>
    </recommendedName>
</protein>
<dbReference type="PROSITE" id="PS51808">
    <property type="entry name" value="CHCH"/>
    <property type="match status" value="1"/>
</dbReference>
<keyword evidence="5" id="KW-1185">Reference proteome</keyword>
<accession>A0A9P0JJA7</accession>
<comment type="catalytic activity">
    <reaction evidence="3">
        <text>a 1,2-diacyl-sn-glycero-3-phosphate(in) = a 1,2-diacyl-sn-glycero-3-phosphate(out)</text>
        <dbReference type="Rhea" id="RHEA:36435"/>
        <dbReference type="ChEBI" id="CHEBI:58608"/>
    </reaction>
</comment>
<dbReference type="GO" id="GO:0045332">
    <property type="term" value="P:phospholipid translocation"/>
    <property type="evidence" value="ECO:0007669"/>
    <property type="project" value="TreeGrafter"/>
</dbReference>
<dbReference type="InterPro" id="IPR007918">
    <property type="entry name" value="MDM35_apoptosis"/>
</dbReference>
<comment type="caution">
    <text evidence="4">The sequence shown here is derived from an EMBL/GenBank/DDBJ whole genome shotgun (WGS) entry which is preliminary data.</text>
</comment>
<dbReference type="PANTHER" id="PTHR46403">
    <property type="entry name" value="TP53-REGULATED INHIBITOR OF APOPTOSIS 1"/>
    <property type="match status" value="1"/>
</dbReference>
<dbReference type="Proteomes" id="UP001152888">
    <property type="component" value="Unassembled WGS sequence"/>
</dbReference>
<dbReference type="GO" id="GO:1990050">
    <property type="term" value="F:phosphatidic acid transfer activity"/>
    <property type="evidence" value="ECO:0007669"/>
    <property type="project" value="TreeGrafter"/>
</dbReference>
<evidence type="ECO:0000256" key="2">
    <source>
        <dbReference type="ARBA" id="ARBA00023157"/>
    </source>
</evidence>
<evidence type="ECO:0000313" key="4">
    <source>
        <dbReference type="EMBL" id="CAH1953771.1"/>
    </source>
</evidence>
<reference evidence="4" key="1">
    <citation type="submission" date="2022-03" db="EMBL/GenBank/DDBJ databases">
        <authorList>
            <person name="Sayadi A."/>
        </authorList>
    </citation>
    <scope>NUCLEOTIDE SEQUENCE</scope>
</reference>
<evidence type="ECO:0000256" key="1">
    <source>
        <dbReference type="ARBA" id="ARBA00006196"/>
    </source>
</evidence>
<dbReference type="Pfam" id="PF05254">
    <property type="entry name" value="UPF0203"/>
    <property type="match status" value="1"/>
</dbReference>
<sequence>MFYIFSLDFSLILVKNLTYIPGGMNSIGEACNDLKKEYDACFNAWFSEHFLKGNTNDSMCAPLFKVYQQCVKKAMKDQKIDLQEVNKVILGTENEKQPPKVS</sequence>
<proteinExistence type="inferred from homology"/>
<name>A0A9P0JJA7_ACAOB</name>
<dbReference type="GO" id="GO:0005758">
    <property type="term" value="C:mitochondrial intermembrane space"/>
    <property type="evidence" value="ECO:0007669"/>
    <property type="project" value="TreeGrafter"/>
</dbReference>
<keyword evidence="2" id="KW-1015">Disulfide bond</keyword>
<dbReference type="GO" id="GO:0005634">
    <property type="term" value="C:nucleus"/>
    <property type="evidence" value="ECO:0007669"/>
    <property type="project" value="TreeGrafter"/>
</dbReference>
<dbReference type="OrthoDB" id="19091at2759"/>
<comment type="similarity">
    <text evidence="1">Belongs to the TRIAP1/MDM35 family.</text>
</comment>
<organism evidence="4 5">
    <name type="scientific">Acanthoscelides obtectus</name>
    <name type="common">Bean weevil</name>
    <name type="synonym">Bruchus obtectus</name>
    <dbReference type="NCBI Taxonomy" id="200917"/>
    <lineage>
        <taxon>Eukaryota</taxon>
        <taxon>Metazoa</taxon>
        <taxon>Ecdysozoa</taxon>
        <taxon>Arthropoda</taxon>
        <taxon>Hexapoda</taxon>
        <taxon>Insecta</taxon>
        <taxon>Pterygota</taxon>
        <taxon>Neoptera</taxon>
        <taxon>Endopterygota</taxon>
        <taxon>Coleoptera</taxon>
        <taxon>Polyphaga</taxon>
        <taxon>Cucujiformia</taxon>
        <taxon>Chrysomeloidea</taxon>
        <taxon>Chrysomelidae</taxon>
        <taxon>Bruchinae</taxon>
        <taxon>Bruchini</taxon>
        <taxon>Acanthoscelides</taxon>
    </lineage>
</organism>
<gene>
    <name evidence="4" type="ORF">ACAOBT_LOCUS218</name>
</gene>
<dbReference type="PANTHER" id="PTHR46403:SF1">
    <property type="entry name" value="TP53-REGULATED INHIBITOR OF APOPTOSIS 1"/>
    <property type="match status" value="1"/>
</dbReference>
<dbReference type="GO" id="GO:0005829">
    <property type="term" value="C:cytosol"/>
    <property type="evidence" value="ECO:0007669"/>
    <property type="project" value="TreeGrafter"/>
</dbReference>